<gene>
    <name evidence="6" type="primary">LOC113102991</name>
    <name evidence="5" type="synonym">LOC113084157</name>
</gene>
<dbReference type="AlphaFoldDB" id="A0A6P6PLS8"/>
<protein>
    <submittedName>
        <fullName evidence="5 6">Meprin A subunit beta-like</fullName>
    </submittedName>
</protein>
<organism evidence="4 6">
    <name type="scientific">Carassius auratus</name>
    <name type="common">Goldfish</name>
    <dbReference type="NCBI Taxonomy" id="7957"/>
    <lineage>
        <taxon>Eukaryota</taxon>
        <taxon>Metazoa</taxon>
        <taxon>Chordata</taxon>
        <taxon>Craniata</taxon>
        <taxon>Vertebrata</taxon>
        <taxon>Euteleostomi</taxon>
        <taxon>Actinopterygii</taxon>
        <taxon>Neopterygii</taxon>
        <taxon>Teleostei</taxon>
        <taxon>Ostariophysi</taxon>
        <taxon>Cypriniformes</taxon>
        <taxon>Cyprinidae</taxon>
        <taxon>Cyprininae</taxon>
        <taxon>Carassius</taxon>
    </lineage>
</organism>
<keyword evidence="2" id="KW-0732">Signal</keyword>
<dbReference type="GeneID" id="113102991"/>
<feature type="signal peptide" evidence="2">
    <location>
        <begin position="1"/>
        <end position="16"/>
    </location>
</feature>
<keyword evidence="4" id="KW-1185">Reference proteome</keyword>
<accession>A0A6P6PLS8</accession>
<dbReference type="Proteomes" id="UP000515129">
    <property type="component" value="Unplaced"/>
</dbReference>
<evidence type="ECO:0000313" key="4">
    <source>
        <dbReference type="Proteomes" id="UP000515129"/>
    </source>
</evidence>
<dbReference type="Gene3D" id="3.40.390.10">
    <property type="entry name" value="Collagenase (Catalytic Domain)"/>
    <property type="match status" value="1"/>
</dbReference>
<dbReference type="GO" id="GO:0006508">
    <property type="term" value="P:proteolysis"/>
    <property type="evidence" value="ECO:0007669"/>
    <property type="project" value="InterPro"/>
</dbReference>
<dbReference type="OrthoDB" id="8939708at2759"/>
<dbReference type="InterPro" id="IPR024079">
    <property type="entry name" value="MetalloPept_cat_dom_sf"/>
</dbReference>
<dbReference type="RefSeq" id="XP_026110584.1">
    <property type="nucleotide sequence ID" value="XM_026254799.1"/>
</dbReference>
<feature type="domain" description="Peptidase M12A" evidence="3">
    <location>
        <begin position="65"/>
        <end position="126"/>
    </location>
</feature>
<evidence type="ECO:0000256" key="2">
    <source>
        <dbReference type="SAM" id="SignalP"/>
    </source>
</evidence>
<sequence length="126" mass="13912">MASLHTLLILCGCATALCLPTSSLTGNAIFDVDNGKDLDIFEINEAAGLDLVEGDILIKEGEGRNTILGEKYRWPTTVPYVLDSSLEINAKGVVLRALEQYRLKTCIDFKPWDGEPNYIFIFKDDG</sequence>
<dbReference type="PANTHER" id="PTHR10127:SF882">
    <property type="entry name" value="MEPRIN A SUBUNIT"/>
    <property type="match status" value="1"/>
</dbReference>
<feature type="chain" id="PRO_5044650332" evidence="2">
    <location>
        <begin position="17"/>
        <end position="126"/>
    </location>
</feature>
<dbReference type="Pfam" id="PF01400">
    <property type="entry name" value="Astacin"/>
    <property type="match status" value="1"/>
</dbReference>
<dbReference type="PANTHER" id="PTHR10127">
    <property type="entry name" value="DISCOIDIN, CUB, EGF, LAMININ , AND ZINC METALLOPROTEASE DOMAIN CONTAINING"/>
    <property type="match status" value="1"/>
</dbReference>
<dbReference type="GO" id="GO:0004222">
    <property type="term" value="F:metalloendopeptidase activity"/>
    <property type="evidence" value="ECO:0007669"/>
    <property type="project" value="InterPro"/>
</dbReference>
<evidence type="ECO:0000256" key="1">
    <source>
        <dbReference type="PROSITE-ProRule" id="PRU01211"/>
    </source>
</evidence>
<name>A0A6P6PLS8_CARAU</name>
<dbReference type="SUPFAM" id="SSF55486">
    <property type="entry name" value="Metalloproteases ('zincins'), catalytic domain"/>
    <property type="match status" value="1"/>
</dbReference>
<dbReference type="InterPro" id="IPR001506">
    <property type="entry name" value="Peptidase_M12A"/>
</dbReference>
<comment type="caution">
    <text evidence="1">Lacks conserved residue(s) required for the propagation of feature annotation.</text>
</comment>
<dbReference type="KEGG" id="caua:113084157"/>
<reference evidence="5 6" key="1">
    <citation type="submission" date="2025-04" db="UniProtKB">
        <authorList>
            <consortium name="RefSeq"/>
        </authorList>
    </citation>
    <scope>IDENTIFICATION</scope>
    <source>
        <strain evidence="5 6">Wakin</strain>
        <tissue evidence="5 6">Muscle</tissue>
    </source>
</reference>
<dbReference type="RefSeq" id="XP_026121724.1">
    <property type="nucleotide sequence ID" value="XM_026265939.1"/>
</dbReference>
<proteinExistence type="predicted"/>
<evidence type="ECO:0000259" key="3">
    <source>
        <dbReference type="PROSITE" id="PS51864"/>
    </source>
</evidence>
<dbReference type="KEGG" id="caua:113102991"/>
<evidence type="ECO:0000313" key="6">
    <source>
        <dbReference type="RefSeq" id="XP_026121724.1"/>
    </source>
</evidence>
<dbReference type="PROSITE" id="PS51864">
    <property type="entry name" value="ASTACIN"/>
    <property type="match status" value="1"/>
</dbReference>
<evidence type="ECO:0000313" key="5">
    <source>
        <dbReference type="RefSeq" id="XP_026110584.1"/>
    </source>
</evidence>